<name>T0HNV5_9SPHN</name>
<gene>
    <name evidence="1" type="ORF">L288_00745</name>
</gene>
<proteinExistence type="predicted"/>
<keyword evidence="2" id="KW-1185">Reference proteome</keyword>
<sequence length="33" mass="3537">MKVAAPPYSPPVENPCTMRSVISNAGAHRPMRA</sequence>
<evidence type="ECO:0000313" key="1">
    <source>
        <dbReference type="EMBL" id="EQB14712.1"/>
    </source>
</evidence>
<accession>T0HNV5</accession>
<dbReference type="AlphaFoldDB" id="T0HNV5"/>
<reference evidence="1 2" key="1">
    <citation type="journal article" date="2013" name="Genome Announc.">
        <title>Draft Genome Sequence of Sphingobium quisquiliarum Strain P25T, a Novel Hexachlorocyclohexane (HCH)-Degrading Bacterium Isolated from an HCH Dumpsite.</title>
        <authorList>
            <person name="Kumar Singh A."/>
            <person name="Sangwan N."/>
            <person name="Sharma A."/>
            <person name="Gupta V."/>
            <person name="Khurana J.P."/>
            <person name="Lal R."/>
        </authorList>
    </citation>
    <scope>NUCLEOTIDE SEQUENCE [LARGE SCALE GENOMIC DNA]</scope>
    <source>
        <strain evidence="1 2">P25</strain>
    </source>
</reference>
<organism evidence="1 2">
    <name type="scientific">Sphingobium quisquiliarum P25</name>
    <dbReference type="NCBI Taxonomy" id="1329909"/>
    <lineage>
        <taxon>Bacteria</taxon>
        <taxon>Pseudomonadati</taxon>
        <taxon>Pseudomonadota</taxon>
        <taxon>Alphaproteobacteria</taxon>
        <taxon>Sphingomonadales</taxon>
        <taxon>Sphingomonadaceae</taxon>
        <taxon>Sphingobium</taxon>
    </lineage>
</organism>
<comment type="caution">
    <text evidence="1">The sequence shown here is derived from an EMBL/GenBank/DDBJ whole genome shotgun (WGS) entry which is preliminary data.</text>
</comment>
<dbReference type="Proteomes" id="UP000015525">
    <property type="component" value="Unassembled WGS sequence"/>
</dbReference>
<evidence type="ECO:0000313" key="2">
    <source>
        <dbReference type="Proteomes" id="UP000015525"/>
    </source>
</evidence>
<dbReference type="EMBL" id="ATHO01000007">
    <property type="protein sequence ID" value="EQB14712.1"/>
    <property type="molecule type" value="Genomic_DNA"/>
</dbReference>
<protein>
    <submittedName>
        <fullName evidence="1">Uncharacterized protein</fullName>
    </submittedName>
</protein>